<protein>
    <submittedName>
        <fullName evidence="4">ABC transporter substrate-binding protein</fullName>
    </submittedName>
</protein>
<reference evidence="4" key="1">
    <citation type="submission" date="2022-11" db="EMBL/GenBank/DDBJ databases">
        <title>Corynebacterium sp. isolated from Penguins.</title>
        <authorList>
            <person name="Sedlar K."/>
            <person name="Svec P."/>
        </authorList>
    </citation>
    <scope>NUCLEOTIDE SEQUENCE</scope>
    <source>
        <strain evidence="3">P7003</strain>
        <strain evidence="4">P7374</strain>
    </source>
</reference>
<dbReference type="Proteomes" id="UP001071478">
    <property type="component" value="Unassembled WGS sequence"/>
</dbReference>
<organism evidence="4 5">
    <name type="scientific">Corynebacterium pygosceleis</name>
    <dbReference type="NCBI Taxonomy" id="2800406"/>
    <lineage>
        <taxon>Bacteria</taxon>
        <taxon>Bacillati</taxon>
        <taxon>Actinomycetota</taxon>
        <taxon>Actinomycetes</taxon>
        <taxon>Mycobacteriales</taxon>
        <taxon>Corynebacteriaceae</taxon>
        <taxon>Corynebacterium</taxon>
    </lineage>
</organism>
<dbReference type="EMBL" id="JAPMKU010000004">
    <property type="protein sequence ID" value="MCX7468958.1"/>
    <property type="molecule type" value="Genomic_DNA"/>
</dbReference>
<keyword evidence="1" id="KW-0732">Signal</keyword>
<dbReference type="Gene3D" id="3.40.190.120">
    <property type="entry name" value="Osmoprotection protein (prox), domain 2"/>
    <property type="match status" value="1"/>
</dbReference>
<dbReference type="Proteomes" id="UP001081709">
    <property type="component" value="Unassembled WGS sequence"/>
</dbReference>
<dbReference type="GO" id="GO:0022857">
    <property type="term" value="F:transmembrane transporter activity"/>
    <property type="evidence" value="ECO:0007669"/>
    <property type="project" value="InterPro"/>
</dbReference>
<evidence type="ECO:0000313" key="3">
    <source>
        <dbReference type="EMBL" id="MCX7445656.1"/>
    </source>
</evidence>
<evidence type="ECO:0000313" key="4">
    <source>
        <dbReference type="EMBL" id="MCX7468958.1"/>
    </source>
</evidence>
<dbReference type="EMBL" id="JAPMKV010000007">
    <property type="protein sequence ID" value="MCX7445656.1"/>
    <property type="molecule type" value="Genomic_DNA"/>
</dbReference>
<dbReference type="Pfam" id="PF04069">
    <property type="entry name" value="OpuAC"/>
    <property type="match status" value="1"/>
</dbReference>
<dbReference type="InterPro" id="IPR007210">
    <property type="entry name" value="ABC_Gly_betaine_transp_sub-bd"/>
</dbReference>
<evidence type="ECO:0000259" key="2">
    <source>
        <dbReference type="Pfam" id="PF04069"/>
    </source>
</evidence>
<dbReference type="Gene3D" id="3.40.190.10">
    <property type="entry name" value="Periplasmic binding protein-like II"/>
    <property type="match status" value="1"/>
</dbReference>
<feature type="chain" id="PRO_5040283957" evidence="1">
    <location>
        <begin position="31"/>
        <end position="327"/>
    </location>
</feature>
<keyword evidence="6" id="KW-1185">Reference proteome</keyword>
<evidence type="ECO:0000313" key="6">
    <source>
        <dbReference type="Proteomes" id="UP001081709"/>
    </source>
</evidence>
<name>A0A9Q4CA95_9CORY</name>
<proteinExistence type="predicted"/>
<evidence type="ECO:0000313" key="5">
    <source>
        <dbReference type="Proteomes" id="UP001071478"/>
    </source>
</evidence>
<dbReference type="CDD" id="cd13606">
    <property type="entry name" value="PBP2_ProX_like"/>
    <property type="match status" value="1"/>
</dbReference>
<comment type="caution">
    <text evidence="4">The sequence shown here is derived from an EMBL/GenBank/DDBJ whole genome shotgun (WGS) entry which is preliminary data.</text>
</comment>
<dbReference type="SUPFAM" id="SSF53850">
    <property type="entry name" value="Periplasmic binding protein-like II"/>
    <property type="match status" value="1"/>
</dbReference>
<dbReference type="RefSeq" id="WP_200254620.1">
    <property type="nucleotide sequence ID" value="NZ_JAENIQ020000004.1"/>
</dbReference>
<feature type="signal peptide" evidence="1">
    <location>
        <begin position="1"/>
        <end position="30"/>
    </location>
</feature>
<gene>
    <name evidence="3" type="ORF">OS125_10460</name>
    <name evidence="4" type="ORF">OS129_08740</name>
</gene>
<sequence length="327" mass="34633">MTDPKHPLLRRTGIAALAGLALVLPLAACSGGSDPLDEGKAGEEAKPKHATDSIVIGTANFPESEIIGQIWAETLRNAGFEVEVRSGIGSRDVYLQALQEGSVDIVPEYSGNLAQYFMAAEDQELPVGATEEQVLNGLNKALPAGLATGKAAPGESKDSYRVTRELADQAKLVTLADLNNLDDIRIASNPELKDRPYGPGGLEELYGVRADKLSIVPISDSGGPLTIAALTTDKANVANVYTTSPTFNTDGEEIDLVTLEDPENLILPQHVLPLMQGKAVSGEAREALTRINADLTTDALLEMNIRNIGPEKADPATIARDFVAENS</sequence>
<evidence type="ECO:0000256" key="1">
    <source>
        <dbReference type="SAM" id="SignalP"/>
    </source>
</evidence>
<dbReference type="AlphaFoldDB" id="A0A9Q4CA95"/>
<feature type="domain" description="ABC-type glycine betaine transport system substrate-binding" evidence="2">
    <location>
        <begin position="53"/>
        <end position="325"/>
    </location>
</feature>
<dbReference type="GO" id="GO:0043190">
    <property type="term" value="C:ATP-binding cassette (ABC) transporter complex"/>
    <property type="evidence" value="ECO:0007669"/>
    <property type="project" value="InterPro"/>
</dbReference>
<accession>A0A9Q4CA95</accession>